<dbReference type="HOGENOM" id="CLU_2129959_0_0_10"/>
<protein>
    <recommendedName>
        <fullName evidence="4">HTH cro/C1-type domain-containing protein</fullName>
    </recommendedName>
</protein>
<evidence type="ECO:0008006" key="4">
    <source>
        <dbReference type="Google" id="ProtNLM"/>
    </source>
</evidence>
<dbReference type="RefSeq" id="WP_013764026.1">
    <property type="nucleotide sequence ID" value="NC_015510.1"/>
</dbReference>
<sequence>MTLNSDNEQMMYLRVKGILKTLAINQKDLSRRFGLAQGVVSLALNGGNEKTFRRITDLLVQEHGIDPQLIFGETERGDKIMNQLEAIQAELAELRSEIKELKSLVQPKPRT</sequence>
<organism evidence="2 3">
    <name type="scientific">Haliscomenobacter hydrossis (strain ATCC 27775 / DSM 1100 / LMG 10767 / O)</name>
    <dbReference type="NCBI Taxonomy" id="760192"/>
    <lineage>
        <taxon>Bacteria</taxon>
        <taxon>Pseudomonadati</taxon>
        <taxon>Bacteroidota</taxon>
        <taxon>Saprospiria</taxon>
        <taxon>Saprospirales</taxon>
        <taxon>Haliscomenobacteraceae</taxon>
        <taxon>Haliscomenobacter</taxon>
    </lineage>
</organism>
<dbReference type="InterPro" id="IPR010982">
    <property type="entry name" value="Lambda_DNA-bd_dom_sf"/>
</dbReference>
<feature type="coiled-coil region" evidence="1">
    <location>
        <begin position="77"/>
        <end position="104"/>
    </location>
</feature>
<dbReference type="GO" id="GO:0003677">
    <property type="term" value="F:DNA binding"/>
    <property type="evidence" value="ECO:0007669"/>
    <property type="project" value="InterPro"/>
</dbReference>
<name>F4KZK2_HALH1</name>
<reference evidence="2 3" key="1">
    <citation type="journal article" date="2011" name="Stand. Genomic Sci.">
        <title>Complete genome sequence of Haliscomenobacter hydrossis type strain (O).</title>
        <authorList>
            <consortium name="US DOE Joint Genome Institute (JGI-PGF)"/>
            <person name="Daligault H."/>
            <person name="Lapidus A."/>
            <person name="Zeytun A."/>
            <person name="Nolan M."/>
            <person name="Lucas S."/>
            <person name="Del Rio T.G."/>
            <person name="Tice H."/>
            <person name="Cheng J.F."/>
            <person name="Tapia R."/>
            <person name="Han C."/>
            <person name="Goodwin L."/>
            <person name="Pitluck S."/>
            <person name="Liolios K."/>
            <person name="Pagani I."/>
            <person name="Ivanova N."/>
            <person name="Huntemann M."/>
            <person name="Mavromatis K."/>
            <person name="Mikhailova N."/>
            <person name="Pati A."/>
            <person name="Chen A."/>
            <person name="Palaniappan K."/>
            <person name="Land M."/>
            <person name="Hauser L."/>
            <person name="Brambilla E.M."/>
            <person name="Rohde M."/>
            <person name="Verbarg S."/>
            <person name="Goker M."/>
            <person name="Bristow J."/>
            <person name="Eisen J.A."/>
            <person name="Markowitz V."/>
            <person name="Hugenholtz P."/>
            <person name="Kyrpides N.C."/>
            <person name="Klenk H.P."/>
            <person name="Woyke T."/>
        </authorList>
    </citation>
    <scope>NUCLEOTIDE SEQUENCE [LARGE SCALE GENOMIC DNA]</scope>
    <source>
        <strain evidence="3">ATCC 27775 / DSM 1100 / LMG 10767 / O</strain>
    </source>
</reference>
<dbReference type="Proteomes" id="UP000008461">
    <property type="component" value="Chromosome"/>
</dbReference>
<evidence type="ECO:0000313" key="2">
    <source>
        <dbReference type="EMBL" id="AEE49472.1"/>
    </source>
</evidence>
<reference key="2">
    <citation type="submission" date="2011-04" db="EMBL/GenBank/DDBJ databases">
        <title>Complete sequence of chromosome of Haliscomenobacter hydrossis DSM 1100.</title>
        <authorList>
            <consortium name="US DOE Joint Genome Institute (JGI-PGF)"/>
            <person name="Lucas S."/>
            <person name="Han J."/>
            <person name="Lapidus A."/>
            <person name="Bruce D."/>
            <person name="Goodwin L."/>
            <person name="Pitluck S."/>
            <person name="Peters L."/>
            <person name="Kyrpides N."/>
            <person name="Mavromatis K."/>
            <person name="Ivanova N."/>
            <person name="Ovchinnikova G."/>
            <person name="Pagani I."/>
            <person name="Daligault H."/>
            <person name="Detter J.C."/>
            <person name="Han C."/>
            <person name="Land M."/>
            <person name="Hauser L."/>
            <person name="Markowitz V."/>
            <person name="Cheng J.-F."/>
            <person name="Hugenholtz P."/>
            <person name="Woyke T."/>
            <person name="Wu D."/>
            <person name="Verbarg S."/>
            <person name="Frueling A."/>
            <person name="Brambilla E."/>
            <person name="Klenk H.-P."/>
            <person name="Eisen J.A."/>
        </authorList>
    </citation>
    <scope>NUCLEOTIDE SEQUENCE</scope>
    <source>
        <strain>DSM 1100</strain>
    </source>
</reference>
<evidence type="ECO:0000256" key="1">
    <source>
        <dbReference type="SAM" id="Coils"/>
    </source>
</evidence>
<dbReference type="OrthoDB" id="7865033at2"/>
<dbReference type="EMBL" id="CP002691">
    <property type="protein sequence ID" value="AEE49472.1"/>
    <property type="molecule type" value="Genomic_DNA"/>
</dbReference>
<dbReference type="STRING" id="760192.Halhy_1581"/>
<evidence type="ECO:0000313" key="3">
    <source>
        <dbReference type="Proteomes" id="UP000008461"/>
    </source>
</evidence>
<proteinExistence type="predicted"/>
<keyword evidence="3" id="KW-1185">Reference proteome</keyword>
<dbReference type="AlphaFoldDB" id="F4KZK2"/>
<gene>
    <name evidence="2" type="ordered locus">Halhy_1581</name>
</gene>
<dbReference type="KEGG" id="hhy:Halhy_1581"/>
<keyword evidence="1" id="KW-0175">Coiled coil</keyword>
<dbReference type="SUPFAM" id="SSF47413">
    <property type="entry name" value="lambda repressor-like DNA-binding domains"/>
    <property type="match status" value="1"/>
</dbReference>
<accession>F4KZK2</accession>